<sequence length="374" mass="41752">MTNSITPSTYVRSLGYGMMRQLADFIDPQEGWKKLAADITDSSGVKRYNQMQIRRFEALKQVGKSPTCELLYDWGTLNCTVSDLVDLLIRNQFLAPASLLIPETVLLHTKGSLVEGKKILPELPPLEPNEGHLTSNSCDLTSDNNSSHLNDTGLKSFLFYELKSITNNFDDQTVSAGGNKIGEGGFGVVYKGCINGQTVAVKKLSALANICIEDLKKQFEQEIKIMANANILLTESFVPKLSDFGLARASVKFTHTILTDRIVGTAAYMAPEALRGEITPKSDIFSFGVVLLEIITGLSPMDENRDPQLLLSIKEEIEDEEKTIEDYVDKKISNWNITLIEQMYFIASPCLHEKKNRRPDIERVKEHLKEMLIG</sequence>
<evidence type="ECO:0000313" key="3">
    <source>
        <dbReference type="EMBL" id="ETE62722.1"/>
    </source>
</evidence>
<evidence type="ECO:0000313" key="4">
    <source>
        <dbReference type="Proteomes" id="UP000018936"/>
    </source>
</evidence>
<feature type="domain" description="Protein kinase" evidence="2">
    <location>
        <begin position="8"/>
        <end position="372"/>
    </location>
</feature>
<proteinExistence type="predicted"/>
<feature type="binding site" evidence="1">
    <location>
        <position position="203"/>
    </location>
    <ligand>
        <name>ATP</name>
        <dbReference type="ChEBI" id="CHEBI:30616"/>
    </ligand>
</feature>
<dbReference type="PROSITE" id="PS00107">
    <property type="entry name" value="PROTEIN_KINASE_ATP"/>
    <property type="match status" value="1"/>
</dbReference>
<dbReference type="OrthoDB" id="4062651at2759"/>
<keyword evidence="3" id="KW-0808">Transferase</keyword>
<dbReference type="GO" id="GO:0004672">
    <property type="term" value="F:protein kinase activity"/>
    <property type="evidence" value="ECO:0007669"/>
    <property type="project" value="InterPro"/>
</dbReference>
<reference evidence="3 4" key="1">
    <citation type="journal article" date="2013" name="Proc. Natl. Acad. Sci. U.S.A.">
        <title>The king cobra genome reveals dynamic gene evolution and adaptation in the snake venom system.</title>
        <authorList>
            <person name="Vonk F.J."/>
            <person name="Casewell N.R."/>
            <person name="Henkel C.V."/>
            <person name="Heimberg A.M."/>
            <person name="Jansen H.J."/>
            <person name="McCleary R.J."/>
            <person name="Kerkkamp H.M."/>
            <person name="Vos R.A."/>
            <person name="Guerreiro I."/>
            <person name="Calvete J.J."/>
            <person name="Wuster W."/>
            <person name="Woods A.E."/>
            <person name="Logan J.M."/>
            <person name="Harrison R.A."/>
            <person name="Castoe T.A."/>
            <person name="de Koning A.P."/>
            <person name="Pollock D.D."/>
            <person name="Yandell M."/>
            <person name="Calderon D."/>
            <person name="Renjifo C."/>
            <person name="Currier R.B."/>
            <person name="Salgado D."/>
            <person name="Pla D."/>
            <person name="Sanz L."/>
            <person name="Hyder A.S."/>
            <person name="Ribeiro J.M."/>
            <person name="Arntzen J.W."/>
            <person name="van den Thillart G.E."/>
            <person name="Boetzer M."/>
            <person name="Pirovano W."/>
            <person name="Dirks R.P."/>
            <person name="Spaink H.P."/>
            <person name="Duboule D."/>
            <person name="McGlinn E."/>
            <person name="Kini R.M."/>
            <person name="Richardson M.K."/>
        </authorList>
    </citation>
    <scope>NUCLEOTIDE SEQUENCE</scope>
    <source>
        <tissue evidence="3">Blood</tissue>
    </source>
</reference>
<keyword evidence="3" id="KW-0418">Kinase</keyword>
<evidence type="ECO:0000256" key="1">
    <source>
        <dbReference type="PROSITE-ProRule" id="PRU10141"/>
    </source>
</evidence>
<dbReference type="PANTHER" id="PTHR27006:SF606">
    <property type="entry name" value="INTERLEUKIN-1 RECEPTOR-ASSOCIATED KINASE 4"/>
    <property type="match status" value="1"/>
</dbReference>
<gene>
    <name evidence="3" type="primary">IRAK4</name>
    <name evidence="3" type="ORF">L345_11518</name>
</gene>
<keyword evidence="3" id="KW-0675">Receptor</keyword>
<evidence type="ECO:0000259" key="2">
    <source>
        <dbReference type="PROSITE" id="PS50011"/>
    </source>
</evidence>
<dbReference type="CDD" id="cd08793">
    <property type="entry name" value="Death_IRAK4"/>
    <property type="match status" value="1"/>
</dbReference>
<dbReference type="FunFam" id="1.10.533.10:FF:000028">
    <property type="entry name" value="Interleukin 1 receptor-associated kinase 4"/>
    <property type="match status" value="1"/>
</dbReference>
<dbReference type="InterPro" id="IPR000719">
    <property type="entry name" value="Prot_kinase_dom"/>
</dbReference>
<comment type="caution">
    <text evidence="3">The sequence shown here is derived from an EMBL/GenBank/DDBJ whole genome shotgun (WGS) entry which is preliminary data.</text>
</comment>
<dbReference type="Proteomes" id="UP000018936">
    <property type="component" value="Unassembled WGS sequence"/>
</dbReference>
<dbReference type="InterPro" id="IPR011009">
    <property type="entry name" value="Kinase-like_dom_sf"/>
</dbReference>
<keyword evidence="4" id="KW-1185">Reference proteome</keyword>
<dbReference type="InterPro" id="IPR017441">
    <property type="entry name" value="Protein_kinase_ATP_BS"/>
</dbReference>
<dbReference type="Gene3D" id="1.10.533.10">
    <property type="entry name" value="Death Domain, Fas"/>
    <property type="match status" value="1"/>
</dbReference>
<dbReference type="Pfam" id="PF00069">
    <property type="entry name" value="Pkinase"/>
    <property type="match status" value="1"/>
</dbReference>
<dbReference type="Gene3D" id="1.10.510.10">
    <property type="entry name" value="Transferase(Phosphotransferase) domain 1"/>
    <property type="match status" value="1"/>
</dbReference>
<dbReference type="SUPFAM" id="SSF47986">
    <property type="entry name" value="DEATH domain"/>
    <property type="match status" value="1"/>
</dbReference>
<protein>
    <submittedName>
        <fullName evidence="3">Interleukin-1 receptor-associated kinase 4</fullName>
    </submittedName>
</protein>
<dbReference type="InterPro" id="IPR011029">
    <property type="entry name" value="DEATH-like_dom_sf"/>
</dbReference>
<accession>V8NMG3</accession>
<dbReference type="PROSITE" id="PS50011">
    <property type="entry name" value="PROTEIN_KINASE_DOM"/>
    <property type="match status" value="1"/>
</dbReference>
<dbReference type="Gene3D" id="3.30.200.20">
    <property type="entry name" value="Phosphorylase Kinase, domain 1"/>
    <property type="match status" value="1"/>
</dbReference>
<dbReference type="AlphaFoldDB" id="V8NMG3"/>
<dbReference type="EMBL" id="AZIM01003100">
    <property type="protein sequence ID" value="ETE62722.1"/>
    <property type="molecule type" value="Genomic_DNA"/>
</dbReference>
<dbReference type="SUPFAM" id="SSF56112">
    <property type="entry name" value="Protein kinase-like (PK-like)"/>
    <property type="match status" value="1"/>
</dbReference>
<dbReference type="GO" id="GO:0005524">
    <property type="term" value="F:ATP binding"/>
    <property type="evidence" value="ECO:0007669"/>
    <property type="project" value="UniProtKB-UniRule"/>
</dbReference>
<dbReference type="PANTHER" id="PTHR27006">
    <property type="entry name" value="PROMASTIGOTE SURFACE ANTIGEN PROTEIN PSA"/>
    <property type="match status" value="1"/>
</dbReference>
<keyword evidence="1" id="KW-0067">ATP-binding</keyword>
<name>V8NMG3_OPHHA</name>
<keyword evidence="1" id="KW-0547">Nucleotide-binding</keyword>
<organism evidence="3 4">
    <name type="scientific">Ophiophagus hannah</name>
    <name type="common">King cobra</name>
    <name type="synonym">Naja hannah</name>
    <dbReference type="NCBI Taxonomy" id="8665"/>
    <lineage>
        <taxon>Eukaryota</taxon>
        <taxon>Metazoa</taxon>
        <taxon>Chordata</taxon>
        <taxon>Craniata</taxon>
        <taxon>Vertebrata</taxon>
        <taxon>Euteleostomi</taxon>
        <taxon>Lepidosauria</taxon>
        <taxon>Squamata</taxon>
        <taxon>Bifurcata</taxon>
        <taxon>Unidentata</taxon>
        <taxon>Episquamata</taxon>
        <taxon>Toxicofera</taxon>
        <taxon>Serpentes</taxon>
        <taxon>Colubroidea</taxon>
        <taxon>Elapidae</taxon>
        <taxon>Elapinae</taxon>
        <taxon>Ophiophagus</taxon>
    </lineage>
</organism>
<dbReference type="InterPro" id="IPR037970">
    <property type="entry name" value="IRAK4_Death"/>
</dbReference>